<keyword evidence="2" id="KW-0472">Membrane</keyword>
<dbReference type="EMBL" id="JRMQ02000004">
    <property type="protein sequence ID" value="TLE02033.1"/>
    <property type="molecule type" value="Genomic_DNA"/>
</dbReference>
<dbReference type="AlphaFoldDB" id="A0A4V6I405"/>
<feature type="coiled-coil region" evidence="1">
    <location>
        <begin position="336"/>
        <end position="363"/>
    </location>
</feature>
<keyword evidence="1" id="KW-0175">Coiled coil</keyword>
<gene>
    <name evidence="3" type="ORF">LS65_004220</name>
</gene>
<accession>A0A4V6I405</accession>
<comment type="caution">
    <text evidence="3">The sequence shown here is derived from an EMBL/GenBank/DDBJ whole genome shotgun (WGS) entry which is preliminary data.</text>
</comment>
<keyword evidence="2" id="KW-0812">Transmembrane</keyword>
<dbReference type="RefSeq" id="WP_138129765.1">
    <property type="nucleotide sequence ID" value="NZ_CANAXW010000014.1"/>
</dbReference>
<dbReference type="OrthoDB" id="5365225at2"/>
<feature type="transmembrane region" description="Helical" evidence="2">
    <location>
        <begin position="298"/>
        <end position="319"/>
    </location>
</feature>
<feature type="transmembrane region" description="Helical" evidence="2">
    <location>
        <begin position="264"/>
        <end position="286"/>
    </location>
</feature>
<evidence type="ECO:0000313" key="4">
    <source>
        <dbReference type="Proteomes" id="UP000029707"/>
    </source>
</evidence>
<evidence type="ECO:0000256" key="1">
    <source>
        <dbReference type="SAM" id="Coils"/>
    </source>
</evidence>
<keyword evidence="4" id="KW-1185">Reference proteome</keyword>
<sequence>MLEQKKVIEYALNYINLLDPDLLPSNFYTQMQQIQQKIQSSNQSIQVTQILDEILSILAFYGNIYIPKNQIPSAISEMIGAYNDTIKKSLQEINFPKVKKDAKAIENYEARLLSAEDSIQKQITDFQTQIQTWFNEIQKFRNNFFEKQDNKEISLKAEIEQINNNINARYKEIDNMAIQFAQKLIELDNFHIEVFGNLEGDKRVGGLKQEVKDRLNEIDKYDETQKQQIQKWKNEIRDLLDIATNASLASSYEKSNKSYKCAIMGWNATFIISILGIFGVAIWGFVEIADKISDPLVIFGAIFARLPFYIPLAWLAIFATNRRNENKRLQEEYKHKETLAKAYSGYKEQIEKLEDSKAQELAEKLMDKLVEMTNENPNRALDKVKKEKMPTFEMIEKLSDLISKVKN</sequence>
<dbReference type="STRING" id="425400.LS65_03235"/>
<name>A0A4V6I405_9HELI</name>
<reference evidence="3 4" key="1">
    <citation type="journal article" date="2014" name="Genome Announc.">
        <title>Draft genome sequences of eight enterohepatic helicobacter species isolated from both laboratory and wild rodents.</title>
        <authorList>
            <person name="Sheh A."/>
            <person name="Shen Z."/>
            <person name="Fox J.G."/>
        </authorList>
    </citation>
    <scope>NUCLEOTIDE SEQUENCE [LARGE SCALE GENOMIC DNA]</scope>
    <source>
        <strain evidence="3 4">MIT 01-6451</strain>
    </source>
</reference>
<evidence type="ECO:0000256" key="2">
    <source>
        <dbReference type="SAM" id="Phobius"/>
    </source>
</evidence>
<dbReference type="Proteomes" id="UP000029707">
    <property type="component" value="Unassembled WGS sequence"/>
</dbReference>
<organism evidence="3 4">
    <name type="scientific">Helicobacter japonicus</name>
    <dbReference type="NCBI Taxonomy" id="425400"/>
    <lineage>
        <taxon>Bacteria</taxon>
        <taxon>Pseudomonadati</taxon>
        <taxon>Campylobacterota</taxon>
        <taxon>Epsilonproteobacteria</taxon>
        <taxon>Campylobacterales</taxon>
        <taxon>Helicobacteraceae</taxon>
        <taxon>Helicobacter</taxon>
    </lineage>
</organism>
<feature type="coiled-coil region" evidence="1">
    <location>
        <begin position="105"/>
        <end position="165"/>
    </location>
</feature>
<proteinExistence type="predicted"/>
<evidence type="ECO:0000313" key="3">
    <source>
        <dbReference type="EMBL" id="TLE02033.1"/>
    </source>
</evidence>
<keyword evidence="2" id="KW-1133">Transmembrane helix</keyword>
<protein>
    <submittedName>
        <fullName evidence="3">Uncharacterized protein</fullName>
    </submittedName>
</protein>